<keyword evidence="2" id="KW-1185">Reference proteome</keyword>
<comment type="caution">
    <text evidence="1">The sequence shown here is derived from an EMBL/GenBank/DDBJ whole genome shotgun (WGS) entry which is preliminary data.</text>
</comment>
<dbReference type="Proteomes" id="UP000233750">
    <property type="component" value="Unassembled WGS sequence"/>
</dbReference>
<evidence type="ECO:0000313" key="2">
    <source>
        <dbReference type="Proteomes" id="UP000233750"/>
    </source>
</evidence>
<evidence type="ECO:0000313" key="1">
    <source>
        <dbReference type="EMBL" id="PKV91353.1"/>
    </source>
</evidence>
<organism evidence="1 2">
    <name type="scientific">Amycolatopsis echigonensis</name>
    <dbReference type="NCBI Taxonomy" id="2576905"/>
    <lineage>
        <taxon>Bacteria</taxon>
        <taxon>Bacillati</taxon>
        <taxon>Actinomycetota</taxon>
        <taxon>Actinomycetes</taxon>
        <taxon>Pseudonocardiales</taxon>
        <taxon>Pseudonocardiaceae</taxon>
        <taxon>Amycolatopsis</taxon>
    </lineage>
</organism>
<dbReference type="EMBL" id="PJMY01000003">
    <property type="protein sequence ID" value="PKV91353.1"/>
    <property type="molecule type" value="Genomic_DNA"/>
</dbReference>
<protein>
    <submittedName>
        <fullName evidence="1">Uncharacterized protein</fullName>
    </submittedName>
</protein>
<gene>
    <name evidence="1" type="ORF">ATK30_2122</name>
</gene>
<dbReference type="AlphaFoldDB" id="A0A2N3WBW5"/>
<reference evidence="1 2" key="1">
    <citation type="submission" date="2017-12" db="EMBL/GenBank/DDBJ databases">
        <title>Sequencing the genomes of 1000 Actinobacteria strains.</title>
        <authorList>
            <person name="Klenk H.-P."/>
        </authorList>
    </citation>
    <scope>NUCLEOTIDE SEQUENCE [LARGE SCALE GENOMIC DNA]</scope>
    <source>
        <strain evidence="1 2">DSM 45165</strain>
    </source>
</reference>
<sequence>MKAALQASNGVRVEGVTEDNVVAVLEAMARGGNAVVSSDADPDNVFIQVWLRDNGVYQLEYRAGKPTRHYQTLTVSRDKVAAAFAGWLADDESWKEAFQWKDIGDWFG</sequence>
<name>A0A2N3WBW5_9PSEU</name>
<accession>A0A2N3WBW5</accession>
<proteinExistence type="predicted"/>